<dbReference type="EMBL" id="MTAB01000003">
    <property type="protein sequence ID" value="OSI24724.1"/>
    <property type="molecule type" value="Genomic_DNA"/>
</dbReference>
<accession>A0A1X3DL69</accession>
<gene>
    <name evidence="3" type="ORF">BV912_02320</name>
</gene>
<keyword evidence="1" id="KW-0808">Transferase</keyword>
<dbReference type="Gene3D" id="3.90.470.20">
    <property type="entry name" value="4'-phosphopantetheinyl transferase domain"/>
    <property type="match status" value="1"/>
</dbReference>
<dbReference type="Proteomes" id="UP000193303">
    <property type="component" value="Unassembled WGS sequence"/>
</dbReference>
<evidence type="ECO:0000313" key="3">
    <source>
        <dbReference type="EMBL" id="OSI24724.1"/>
    </source>
</evidence>
<dbReference type="AlphaFoldDB" id="A0A1X3DL69"/>
<dbReference type="STRING" id="1931275.BV914_02515"/>
<evidence type="ECO:0000313" key="4">
    <source>
        <dbReference type="Proteomes" id="UP000193303"/>
    </source>
</evidence>
<dbReference type="SUPFAM" id="SSF56214">
    <property type="entry name" value="4'-phosphopantetheinyl transferase"/>
    <property type="match status" value="1"/>
</dbReference>
<name>A0A1X3DL69_9NEIS</name>
<organism evidence="3 4">
    <name type="scientific">Neisseria dumasiana</name>
    <dbReference type="NCBI Taxonomy" id="1931275"/>
    <lineage>
        <taxon>Bacteria</taxon>
        <taxon>Pseudomonadati</taxon>
        <taxon>Pseudomonadota</taxon>
        <taxon>Betaproteobacteria</taxon>
        <taxon>Neisseriales</taxon>
        <taxon>Neisseriaceae</taxon>
        <taxon>Neisseria</taxon>
    </lineage>
</organism>
<comment type="caution">
    <text evidence="3">The sequence shown here is derived from an EMBL/GenBank/DDBJ whole genome shotgun (WGS) entry which is preliminary data.</text>
</comment>
<proteinExistence type="predicted"/>
<reference evidence="4" key="1">
    <citation type="submission" date="2017-01" db="EMBL/GenBank/DDBJ databases">
        <authorList>
            <person name="Mah S.A."/>
            <person name="Swanson W.J."/>
            <person name="Moy G.W."/>
            <person name="Vacquier V.D."/>
        </authorList>
    </citation>
    <scope>NUCLEOTIDE SEQUENCE [LARGE SCALE GENOMIC DNA]</scope>
    <source>
        <strain evidence="4">124861</strain>
    </source>
</reference>
<dbReference type="GO" id="GO:0000287">
    <property type="term" value="F:magnesium ion binding"/>
    <property type="evidence" value="ECO:0007669"/>
    <property type="project" value="InterPro"/>
</dbReference>
<dbReference type="InterPro" id="IPR037143">
    <property type="entry name" value="4-PPantetheinyl_Trfase_dom_sf"/>
</dbReference>
<evidence type="ECO:0000259" key="2">
    <source>
        <dbReference type="Pfam" id="PF01648"/>
    </source>
</evidence>
<evidence type="ECO:0000256" key="1">
    <source>
        <dbReference type="ARBA" id="ARBA00022679"/>
    </source>
</evidence>
<dbReference type="InterPro" id="IPR008278">
    <property type="entry name" value="4-PPantetheinyl_Trfase_dom"/>
</dbReference>
<sequence>MEEPKLICLLADLRCAGLYREEGLDEQDKKRVIQTPSLTRRADWRVSRYLKQQAVLPVLSLSHSHGSAAVLTGCGVERAGVDIEYMHLRDFPALADWVASPQEREYLAQRGWQREDFYELWTLKEALLKAENLNFPSDMQKVGYAFASDGQRYLHTKQEGGWQGRVLKLEKHMLACVWQGTAEFSVNAQPDMQINDYGTPF</sequence>
<dbReference type="GO" id="GO:0008897">
    <property type="term" value="F:holo-[acyl-carrier-protein] synthase activity"/>
    <property type="evidence" value="ECO:0007669"/>
    <property type="project" value="InterPro"/>
</dbReference>
<dbReference type="Pfam" id="PF01648">
    <property type="entry name" value="ACPS"/>
    <property type="match status" value="1"/>
</dbReference>
<protein>
    <recommendedName>
        <fullName evidence="2">4'-phosphopantetheinyl transferase domain-containing protein</fullName>
    </recommendedName>
</protein>
<feature type="domain" description="4'-phosphopantetheinyl transferase" evidence="2">
    <location>
        <begin position="80"/>
        <end position="164"/>
    </location>
</feature>